<keyword evidence="1" id="KW-0732">Signal</keyword>
<evidence type="ECO:0000313" key="3">
    <source>
        <dbReference type="Proteomes" id="UP000192639"/>
    </source>
</evidence>
<protein>
    <recommendedName>
        <fullName evidence="4">Secreted protein</fullName>
    </recommendedName>
</protein>
<keyword evidence="3" id="KW-1185">Reference proteome</keyword>
<dbReference type="VEuPathDB" id="MicrosporidiaDB:ECANGB1_2662"/>
<sequence length="125" mass="14316">MQVQFSDILLFLVQFHVVASLLQLLLVELEPDVVEDSSVYARLQCLCHRLVAFPEQILNSANLTAIWCHVAEVVAYRIVYEYAESRLILPVLPILHVHNCSSEVDMRVVHEEVHHKRAQILFDAG</sequence>
<gene>
    <name evidence="2" type="ORF">ECANGB1_2662</name>
</gene>
<dbReference type="EMBL" id="LWDP01000050">
    <property type="protein sequence ID" value="ORD93767.1"/>
    <property type="molecule type" value="Genomic_DNA"/>
</dbReference>
<proteinExistence type="predicted"/>
<evidence type="ECO:0000313" key="2">
    <source>
        <dbReference type="EMBL" id="ORD93767.1"/>
    </source>
</evidence>
<accession>A0A1Y1S5S2</accession>
<feature type="chain" id="PRO_5013028044" description="Secreted protein" evidence="1">
    <location>
        <begin position="21"/>
        <end position="125"/>
    </location>
</feature>
<feature type="signal peptide" evidence="1">
    <location>
        <begin position="1"/>
        <end position="20"/>
    </location>
</feature>
<dbReference type="Proteomes" id="UP000192639">
    <property type="component" value="Unassembled WGS sequence"/>
</dbReference>
<reference evidence="2 3" key="1">
    <citation type="journal article" date="2017" name="Environ. Microbiol.">
        <title>Decay of the glycolytic pathway and adaptation to intranuclear parasitism within Enterocytozoonidae microsporidia.</title>
        <authorList>
            <person name="Wiredu Boakye D."/>
            <person name="Jaroenlak P."/>
            <person name="Prachumwat A."/>
            <person name="Williams T.A."/>
            <person name="Bateman K.S."/>
            <person name="Itsathitphaisarn O."/>
            <person name="Sritunyalucksana K."/>
            <person name="Paszkiewicz K.H."/>
            <person name="Moore K.A."/>
            <person name="Stentiford G.D."/>
            <person name="Williams B.A."/>
        </authorList>
    </citation>
    <scope>NUCLEOTIDE SEQUENCE [LARGE SCALE GENOMIC DNA]</scope>
    <source>
        <strain evidence="2 3">GB1</strain>
    </source>
</reference>
<evidence type="ECO:0000256" key="1">
    <source>
        <dbReference type="SAM" id="SignalP"/>
    </source>
</evidence>
<organism evidence="2 3">
    <name type="scientific">Enterospora canceri</name>
    <dbReference type="NCBI Taxonomy" id="1081671"/>
    <lineage>
        <taxon>Eukaryota</taxon>
        <taxon>Fungi</taxon>
        <taxon>Fungi incertae sedis</taxon>
        <taxon>Microsporidia</taxon>
        <taxon>Enterocytozoonidae</taxon>
        <taxon>Enterospora</taxon>
    </lineage>
</organism>
<comment type="caution">
    <text evidence="2">The sequence shown here is derived from an EMBL/GenBank/DDBJ whole genome shotgun (WGS) entry which is preliminary data.</text>
</comment>
<dbReference type="AlphaFoldDB" id="A0A1Y1S5S2"/>
<evidence type="ECO:0008006" key="4">
    <source>
        <dbReference type="Google" id="ProtNLM"/>
    </source>
</evidence>
<name>A0A1Y1S5S2_9MICR</name>